<dbReference type="Proteomes" id="UP000238348">
    <property type="component" value="Chromosome"/>
</dbReference>
<dbReference type="OrthoDB" id="5516157at2"/>
<dbReference type="AlphaFoldDB" id="A0A2L0EKZ5"/>
<evidence type="ECO:0000313" key="2">
    <source>
        <dbReference type="Proteomes" id="UP000238348"/>
    </source>
</evidence>
<evidence type="ECO:0000313" key="1">
    <source>
        <dbReference type="EMBL" id="AUX39959.1"/>
    </source>
</evidence>
<name>A0A2L0EKZ5_SORCE</name>
<organism evidence="1 2">
    <name type="scientific">Sorangium cellulosum</name>
    <name type="common">Polyangium cellulosum</name>
    <dbReference type="NCBI Taxonomy" id="56"/>
    <lineage>
        <taxon>Bacteria</taxon>
        <taxon>Pseudomonadati</taxon>
        <taxon>Myxococcota</taxon>
        <taxon>Polyangia</taxon>
        <taxon>Polyangiales</taxon>
        <taxon>Polyangiaceae</taxon>
        <taxon>Sorangium</taxon>
    </lineage>
</organism>
<dbReference type="EMBL" id="CP012673">
    <property type="protein sequence ID" value="AUX39959.1"/>
    <property type="molecule type" value="Genomic_DNA"/>
</dbReference>
<reference evidence="1 2" key="1">
    <citation type="submission" date="2015-09" db="EMBL/GenBank/DDBJ databases">
        <title>Sorangium comparison.</title>
        <authorList>
            <person name="Zaburannyi N."/>
            <person name="Bunk B."/>
            <person name="Overmann J."/>
            <person name="Mueller R."/>
        </authorList>
    </citation>
    <scope>NUCLEOTIDE SEQUENCE [LARGE SCALE GENOMIC DNA]</scope>
    <source>
        <strain evidence="1 2">So ce26</strain>
    </source>
</reference>
<dbReference type="RefSeq" id="WP_104977838.1">
    <property type="nucleotide sequence ID" value="NZ_CP012673.1"/>
</dbReference>
<proteinExistence type="predicted"/>
<evidence type="ECO:0008006" key="3">
    <source>
        <dbReference type="Google" id="ProtNLM"/>
    </source>
</evidence>
<sequence>MNLPAWLEVRRIVRHHATVQGGKAPASAGIVVLTALLAACGGEDGGAEDAAPGPCGGVVCAADQYCNYPPGDCGEGGVVPGNYGVCQERPTSCDTATPREVCACDGRAYTNACEAARAGVSVAGGEACAGAAPPGTFACGSYFCKADAEYCQTVEDPNAKPFRLPPRNTCEQLTVACAAEPTCDCLTAAVDPADEDAEVDCSSAPTCTRDASGHFALRCIGDLY</sequence>
<accession>A0A2L0EKZ5</accession>
<protein>
    <recommendedName>
        <fullName evidence="3">Kazal-like domain-containing protein</fullName>
    </recommendedName>
</protein>
<gene>
    <name evidence="1" type="ORF">SOCE26_013540</name>
</gene>